<dbReference type="AlphaFoldDB" id="A0A433J2H3"/>
<gene>
    <name evidence="2" type="ORF">EJ913_24800</name>
</gene>
<keyword evidence="3" id="KW-1185">Reference proteome</keyword>
<dbReference type="Proteomes" id="UP000280346">
    <property type="component" value="Unassembled WGS sequence"/>
</dbReference>
<organism evidence="2 3">
    <name type="scientific">Azospirillum doebereinerae</name>
    <dbReference type="NCBI Taxonomy" id="92933"/>
    <lineage>
        <taxon>Bacteria</taxon>
        <taxon>Pseudomonadati</taxon>
        <taxon>Pseudomonadota</taxon>
        <taxon>Alphaproteobacteria</taxon>
        <taxon>Rhodospirillales</taxon>
        <taxon>Azospirillaceae</taxon>
        <taxon>Azospirillum</taxon>
    </lineage>
</organism>
<proteinExistence type="predicted"/>
<name>A0A433J2H3_9PROT</name>
<protein>
    <submittedName>
        <fullName evidence="2">Uncharacterized protein</fullName>
    </submittedName>
</protein>
<reference evidence="2 3" key="1">
    <citation type="submission" date="2018-12" db="EMBL/GenBank/DDBJ databases">
        <authorList>
            <person name="Yang Y."/>
        </authorList>
    </citation>
    <scope>NUCLEOTIDE SEQUENCE [LARGE SCALE GENOMIC DNA]</scope>
    <source>
        <strain evidence="2 3">GSF71</strain>
    </source>
</reference>
<feature type="region of interest" description="Disordered" evidence="1">
    <location>
        <begin position="1"/>
        <end position="22"/>
    </location>
</feature>
<evidence type="ECO:0000313" key="2">
    <source>
        <dbReference type="EMBL" id="RUQ65896.1"/>
    </source>
</evidence>
<evidence type="ECO:0000313" key="3">
    <source>
        <dbReference type="Proteomes" id="UP000280346"/>
    </source>
</evidence>
<dbReference type="EMBL" id="RZIJ01000025">
    <property type="protein sequence ID" value="RUQ65896.1"/>
    <property type="molecule type" value="Genomic_DNA"/>
</dbReference>
<accession>A0A433J2H3</accession>
<comment type="caution">
    <text evidence="2">The sequence shown here is derived from an EMBL/GenBank/DDBJ whole genome shotgun (WGS) entry which is preliminary data.</text>
</comment>
<evidence type="ECO:0000256" key="1">
    <source>
        <dbReference type="SAM" id="MobiDB-lite"/>
    </source>
</evidence>
<sequence>MTELKQPLDDLQDQESEELRHPQHLLEAAGVVADPPPRPHPPLHTMTVEQPKQDAFFRMQFPAVAAVHAPRLTGS</sequence>
<dbReference type="RefSeq" id="WP_127002973.1">
    <property type="nucleotide sequence ID" value="NZ_CP173190.1"/>
</dbReference>